<evidence type="ECO:0000313" key="2">
    <source>
        <dbReference type="EMBL" id="KIJ31941.1"/>
    </source>
</evidence>
<evidence type="ECO:0000259" key="1">
    <source>
        <dbReference type="Pfam" id="PF05699"/>
    </source>
</evidence>
<dbReference type="GO" id="GO:0046983">
    <property type="term" value="F:protein dimerization activity"/>
    <property type="evidence" value="ECO:0007669"/>
    <property type="project" value="InterPro"/>
</dbReference>
<dbReference type="Pfam" id="PF05699">
    <property type="entry name" value="Dimer_Tnp_hAT"/>
    <property type="match status" value="1"/>
</dbReference>
<dbReference type="HOGENOM" id="CLU_009123_17_1_1"/>
<name>A0A0C9V3B1_SPHS4</name>
<gene>
    <name evidence="2" type="ORF">M422DRAFT_115175</name>
</gene>
<protein>
    <recommendedName>
        <fullName evidence="1">HAT C-terminal dimerisation domain-containing protein</fullName>
    </recommendedName>
</protein>
<feature type="non-terminal residue" evidence="2">
    <location>
        <position position="71"/>
    </location>
</feature>
<dbReference type="OrthoDB" id="3264316at2759"/>
<organism evidence="2 3">
    <name type="scientific">Sphaerobolus stellatus (strain SS14)</name>
    <dbReference type="NCBI Taxonomy" id="990650"/>
    <lineage>
        <taxon>Eukaryota</taxon>
        <taxon>Fungi</taxon>
        <taxon>Dikarya</taxon>
        <taxon>Basidiomycota</taxon>
        <taxon>Agaricomycotina</taxon>
        <taxon>Agaricomycetes</taxon>
        <taxon>Phallomycetidae</taxon>
        <taxon>Geastrales</taxon>
        <taxon>Sphaerobolaceae</taxon>
        <taxon>Sphaerobolus</taxon>
    </lineage>
</organism>
<dbReference type="InterPro" id="IPR012337">
    <property type="entry name" value="RNaseH-like_sf"/>
</dbReference>
<feature type="domain" description="HAT C-terminal dimerisation" evidence="1">
    <location>
        <begin position="4"/>
        <end position="61"/>
    </location>
</feature>
<dbReference type="InterPro" id="IPR008906">
    <property type="entry name" value="HATC_C_dom"/>
</dbReference>
<dbReference type="EMBL" id="KN837234">
    <property type="protein sequence ID" value="KIJ31941.1"/>
    <property type="molecule type" value="Genomic_DNA"/>
</dbReference>
<accession>A0A0C9V3B1</accession>
<keyword evidence="3" id="KW-1185">Reference proteome</keyword>
<dbReference type="SUPFAM" id="SSF53098">
    <property type="entry name" value="Ribonuclease H-like"/>
    <property type="match status" value="1"/>
</dbReference>
<proteinExistence type="predicted"/>
<sequence length="71" mass="7921">VLEQEHEQHFPVLACVARDVLCIPGVSVSVERLFSSSRSTLTDYRSRMTIETASKAILTKERLKKGFGQGI</sequence>
<dbReference type="Proteomes" id="UP000054279">
    <property type="component" value="Unassembled WGS sequence"/>
</dbReference>
<feature type="non-terminal residue" evidence="2">
    <location>
        <position position="1"/>
    </location>
</feature>
<reference evidence="2 3" key="1">
    <citation type="submission" date="2014-06" db="EMBL/GenBank/DDBJ databases">
        <title>Evolutionary Origins and Diversification of the Mycorrhizal Mutualists.</title>
        <authorList>
            <consortium name="DOE Joint Genome Institute"/>
            <consortium name="Mycorrhizal Genomics Consortium"/>
            <person name="Kohler A."/>
            <person name="Kuo A."/>
            <person name="Nagy L.G."/>
            <person name="Floudas D."/>
            <person name="Copeland A."/>
            <person name="Barry K.W."/>
            <person name="Cichocki N."/>
            <person name="Veneault-Fourrey C."/>
            <person name="LaButti K."/>
            <person name="Lindquist E.A."/>
            <person name="Lipzen A."/>
            <person name="Lundell T."/>
            <person name="Morin E."/>
            <person name="Murat C."/>
            <person name="Riley R."/>
            <person name="Ohm R."/>
            <person name="Sun H."/>
            <person name="Tunlid A."/>
            <person name="Henrissat B."/>
            <person name="Grigoriev I.V."/>
            <person name="Hibbett D.S."/>
            <person name="Martin F."/>
        </authorList>
    </citation>
    <scope>NUCLEOTIDE SEQUENCE [LARGE SCALE GENOMIC DNA]</scope>
    <source>
        <strain evidence="2 3">SS14</strain>
    </source>
</reference>
<evidence type="ECO:0000313" key="3">
    <source>
        <dbReference type="Proteomes" id="UP000054279"/>
    </source>
</evidence>
<dbReference type="AlphaFoldDB" id="A0A0C9V3B1"/>